<evidence type="ECO:0000313" key="2">
    <source>
        <dbReference type="Proteomes" id="UP000027195"/>
    </source>
</evidence>
<dbReference type="EMBL" id="KL198223">
    <property type="protein sequence ID" value="KDQ05618.1"/>
    <property type="molecule type" value="Genomic_DNA"/>
</dbReference>
<accession>A0A067LQW7</accession>
<gene>
    <name evidence="1" type="ORF">BOTBODRAFT_193315</name>
</gene>
<keyword evidence="2" id="KW-1185">Reference proteome</keyword>
<organism evidence="1 2">
    <name type="scientific">Botryobasidium botryosum (strain FD-172 SS1)</name>
    <dbReference type="NCBI Taxonomy" id="930990"/>
    <lineage>
        <taxon>Eukaryota</taxon>
        <taxon>Fungi</taxon>
        <taxon>Dikarya</taxon>
        <taxon>Basidiomycota</taxon>
        <taxon>Agaricomycotina</taxon>
        <taxon>Agaricomycetes</taxon>
        <taxon>Cantharellales</taxon>
        <taxon>Botryobasidiaceae</taxon>
        <taxon>Botryobasidium</taxon>
    </lineage>
</organism>
<protein>
    <submittedName>
        <fullName evidence="1">Uncharacterized protein</fullName>
    </submittedName>
</protein>
<sequence length="156" mass="16311">MSEEGNPPQAETLQEFIATLKVFEELGGSAGIEKLAQATFAPFSVAGLPQIAANITIDILGSVARIDFAAAPRATQVLARGGPHYVRPARVATTGGLSAPNLGSLTKNDVTVRVTNAEVTLDFFDGQEPVAHFRGANTSSVGSWVGRGTCVWTIET</sequence>
<name>A0A067LQW7_BOTB1</name>
<dbReference type="InParanoid" id="A0A067LQW7"/>
<dbReference type="HOGENOM" id="CLU_1686276_0_0_1"/>
<proteinExistence type="predicted"/>
<dbReference type="AlphaFoldDB" id="A0A067LQW7"/>
<evidence type="ECO:0000313" key="1">
    <source>
        <dbReference type="EMBL" id="KDQ05618.1"/>
    </source>
</evidence>
<reference evidence="2" key="1">
    <citation type="journal article" date="2014" name="Proc. Natl. Acad. Sci. U.S.A.">
        <title>Extensive sampling of basidiomycete genomes demonstrates inadequacy of the white-rot/brown-rot paradigm for wood decay fungi.</title>
        <authorList>
            <person name="Riley R."/>
            <person name="Salamov A.A."/>
            <person name="Brown D.W."/>
            <person name="Nagy L.G."/>
            <person name="Floudas D."/>
            <person name="Held B.W."/>
            <person name="Levasseur A."/>
            <person name="Lombard V."/>
            <person name="Morin E."/>
            <person name="Otillar R."/>
            <person name="Lindquist E.A."/>
            <person name="Sun H."/>
            <person name="LaButti K.M."/>
            <person name="Schmutz J."/>
            <person name="Jabbour D."/>
            <person name="Luo H."/>
            <person name="Baker S.E."/>
            <person name="Pisabarro A.G."/>
            <person name="Walton J.D."/>
            <person name="Blanchette R.A."/>
            <person name="Henrissat B."/>
            <person name="Martin F."/>
            <person name="Cullen D."/>
            <person name="Hibbett D.S."/>
            <person name="Grigoriev I.V."/>
        </authorList>
    </citation>
    <scope>NUCLEOTIDE SEQUENCE [LARGE SCALE GENOMIC DNA]</scope>
    <source>
        <strain evidence="2">FD-172 SS1</strain>
    </source>
</reference>
<dbReference type="Proteomes" id="UP000027195">
    <property type="component" value="Unassembled WGS sequence"/>
</dbReference>